<dbReference type="Proteomes" id="UP000504609">
    <property type="component" value="Unplaced"/>
</dbReference>
<dbReference type="InterPro" id="IPR002048">
    <property type="entry name" value="EF_hand_dom"/>
</dbReference>
<dbReference type="InterPro" id="IPR011992">
    <property type="entry name" value="EF-hand-dom_pair"/>
</dbReference>
<dbReference type="CDD" id="cd00051">
    <property type="entry name" value="EFh"/>
    <property type="match status" value="1"/>
</dbReference>
<dbReference type="Gene3D" id="1.10.238.10">
    <property type="entry name" value="EF-hand"/>
    <property type="match status" value="1"/>
</dbReference>
<dbReference type="Pfam" id="PF13499">
    <property type="entry name" value="EF-hand_7"/>
    <property type="match status" value="1"/>
</dbReference>
<evidence type="ECO:0000259" key="2">
    <source>
        <dbReference type="PROSITE" id="PS50222"/>
    </source>
</evidence>
<evidence type="ECO:0000313" key="4">
    <source>
        <dbReference type="RefSeq" id="XP_022951882.1"/>
    </source>
</evidence>
<dbReference type="GO" id="GO:0005509">
    <property type="term" value="F:calcium ion binding"/>
    <property type="evidence" value="ECO:0007669"/>
    <property type="project" value="InterPro"/>
</dbReference>
<reference evidence="4" key="1">
    <citation type="submission" date="2025-08" db="UniProtKB">
        <authorList>
            <consortium name="RefSeq"/>
        </authorList>
    </citation>
    <scope>IDENTIFICATION</scope>
    <source>
        <tissue evidence="4">Young leaves</tissue>
    </source>
</reference>
<protein>
    <submittedName>
        <fullName evidence="4">Probable calcium-binding protein CML15</fullName>
    </submittedName>
</protein>
<dbReference type="AlphaFoldDB" id="A0A6J1GIW2"/>
<evidence type="ECO:0000256" key="1">
    <source>
        <dbReference type="ARBA" id="ARBA00022837"/>
    </source>
</evidence>
<dbReference type="KEGG" id="cmos:111454618"/>
<dbReference type="PROSITE" id="PS00018">
    <property type="entry name" value="EF_HAND_1"/>
    <property type="match status" value="3"/>
</dbReference>
<dbReference type="SMR" id="A0A6J1GIW2"/>
<dbReference type="InterPro" id="IPR018247">
    <property type="entry name" value="EF_Hand_1_Ca_BS"/>
</dbReference>
<dbReference type="Pfam" id="PF13833">
    <property type="entry name" value="EF-hand_8"/>
    <property type="match status" value="1"/>
</dbReference>
<sequence>MESIQEILQRPLSEKEADCVLKLRDTNKDGVLEKKELMNDLRPSKLQLTREEIKEIFLEHDIDGDGCLSVGEVTKAFNFMGSSLSFHKARHGLALADCDGDGVISEEELDKLVDYFEKTNKKCLKRVVPKRSV</sequence>
<keyword evidence="3" id="KW-1185">Reference proteome</keyword>
<feature type="domain" description="EF-hand" evidence="2">
    <location>
        <begin position="84"/>
        <end position="119"/>
    </location>
</feature>
<dbReference type="SMART" id="SM00054">
    <property type="entry name" value="EFh"/>
    <property type="match status" value="3"/>
</dbReference>
<dbReference type="SUPFAM" id="SSF47473">
    <property type="entry name" value="EF-hand"/>
    <property type="match status" value="1"/>
</dbReference>
<name>A0A6J1GIW2_CUCMO</name>
<evidence type="ECO:0000313" key="3">
    <source>
        <dbReference type="Proteomes" id="UP000504609"/>
    </source>
</evidence>
<gene>
    <name evidence="4" type="primary">LOC111454618</name>
</gene>
<keyword evidence="1" id="KW-0106">Calcium</keyword>
<dbReference type="GeneID" id="111454618"/>
<feature type="domain" description="EF-hand" evidence="2">
    <location>
        <begin position="48"/>
        <end position="83"/>
    </location>
</feature>
<dbReference type="RefSeq" id="XP_022951882.1">
    <property type="nucleotide sequence ID" value="XM_023096114.1"/>
</dbReference>
<organism evidence="3 4">
    <name type="scientific">Cucurbita moschata</name>
    <name type="common">Winter crookneck squash</name>
    <name type="synonym">Cucurbita pepo var. moschata</name>
    <dbReference type="NCBI Taxonomy" id="3662"/>
    <lineage>
        <taxon>Eukaryota</taxon>
        <taxon>Viridiplantae</taxon>
        <taxon>Streptophyta</taxon>
        <taxon>Embryophyta</taxon>
        <taxon>Tracheophyta</taxon>
        <taxon>Spermatophyta</taxon>
        <taxon>Magnoliopsida</taxon>
        <taxon>eudicotyledons</taxon>
        <taxon>Gunneridae</taxon>
        <taxon>Pentapetalae</taxon>
        <taxon>rosids</taxon>
        <taxon>fabids</taxon>
        <taxon>Cucurbitales</taxon>
        <taxon>Cucurbitaceae</taxon>
        <taxon>Cucurbiteae</taxon>
        <taxon>Cucurbita</taxon>
    </lineage>
</organism>
<feature type="domain" description="EF-hand" evidence="2">
    <location>
        <begin position="12"/>
        <end position="47"/>
    </location>
</feature>
<dbReference type="PROSITE" id="PS50222">
    <property type="entry name" value="EF_HAND_2"/>
    <property type="match status" value="3"/>
</dbReference>
<proteinExistence type="predicted"/>
<accession>A0A6J1GIW2</accession>